<gene>
    <name evidence="1" type="ORF">KME60_02265</name>
</gene>
<dbReference type="PANTHER" id="PTHR35567:SF1">
    <property type="entry name" value="CONSERVED FUNGAL PROTEIN (AFU_ORTHOLOGUE AFUA_1G14230)"/>
    <property type="match status" value="1"/>
</dbReference>
<dbReference type="AlphaFoldDB" id="A0A951URI5"/>
<evidence type="ECO:0000313" key="1">
    <source>
        <dbReference type="EMBL" id="MBW4666281.1"/>
    </source>
</evidence>
<protein>
    <submittedName>
        <fullName evidence="1">DUF3455 domain-containing protein</fullName>
    </submittedName>
</protein>
<reference evidence="1" key="1">
    <citation type="submission" date="2021-05" db="EMBL/GenBank/DDBJ databases">
        <authorList>
            <person name="Pietrasiak N."/>
            <person name="Ward R."/>
            <person name="Stajich J.E."/>
            <person name="Kurbessoian T."/>
        </authorList>
    </citation>
    <scope>NUCLEOTIDE SEQUENCE</scope>
    <source>
        <strain evidence="1">GSE-NOS-MK-12-04C</strain>
    </source>
</reference>
<dbReference type="EMBL" id="JAHHGZ010000002">
    <property type="protein sequence ID" value="MBW4666281.1"/>
    <property type="molecule type" value="Genomic_DNA"/>
</dbReference>
<dbReference type="PANTHER" id="PTHR35567">
    <property type="entry name" value="MALATE DEHYDROGENASE (AFU_ORTHOLOGUE AFUA_2G13800)"/>
    <property type="match status" value="1"/>
</dbReference>
<sequence>MKTNNFKSTWFGLFPLLLAQMGLPPNKPEQLYSRPRVPKNLQVAVGQTLLASLSAKGVQIYQCKPLSDNPNQSEWSLKAPQADLFDAKGQKIGTHYIGPTWEANDGSKVVGEVKSKADSPNKNAIPWLLLQAKSNQGNGIFNKVKYIQRVDTVGGKAPVKGCTRANTGAEVSVNYTSDYYFYGI</sequence>
<dbReference type="InterPro" id="IPR021851">
    <property type="entry name" value="DUF3455"/>
</dbReference>
<dbReference type="Pfam" id="PF11937">
    <property type="entry name" value="DUF3455"/>
    <property type="match status" value="1"/>
</dbReference>
<dbReference type="Proteomes" id="UP000729701">
    <property type="component" value="Unassembled WGS sequence"/>
</dbReference>
<reference evidence="1" key="2">
    <citation type="journal article" date="2022" name="Microbiol. Resour. Announc.">
        <title>Metagenome Sequencing to Explore Phylogenomics of Terrestrial Cyanobacteria.</title>
        <authorList>
            <person name="Ward R.D."/>
            <person name="Stajich J.E."/>
            <person name="Johansen J.R."/>
            <person name="Huntemann M."/>
            <person name="Clum A."/>
            <person name="Foster B."/>
            <person name="Foster B."/>
            <person name="Roux S."/>
            <person name="Palaniappan K."/>
            <person name="Varghese N."/>
            <person name="Mukherjee S."/>
            <person name="Reddy T.B.K."/>
            <person name="Daum C."/>
            <person name="Copeland A."/>
            <person name="Chen I.A."/>
            <person name="Ivanova N.N."/>
            <person name="Kyrpides N.C."/>
            <person name="Shapiro N."/>
            <person name="Eloe-Fadrosh E.A."/>
            <person name="Pietrasiak N."/>
        </authorList>
    </citation>
    <scope>NUCLEOTIDE SEQUENCE</scope>
    <source>
        <strain evidence="1">GSE-NOS-MK-12-04C</strain>
    </source>
</reference>
<name>A0A951URI5_9CYAN</name>
<proteinExistence type="predicted"/>
<organism evidence="1 2">
    <name type="scientific">Cyanomargarita calcarea GSE-NOS-MK-12-04C</name>
    <dbReference type="NCBI Taxonomy" id="2839659"/>
    <lineage>
        <taxon>Bacteria</taxon>
        <taxon>Bacillati</taxon>
        <taxon>Cyanobacteriota</taxon>
        <taxon>Cyanophyceae</taxon>
        <taxon>Nostocales</taxon>
        <taxon>Cyanomargaritaceae</taxon>
        <taxon>Cyanomargarita</taxon>
    </lineage>
</organism>
<evidence type="ECO:0000313" key="2">
    <source>
        <dbReference type="Proteomes" id="UP000729701"/>
    </source>
</evidence>
<comment type="caution">
    <text evidence="1">The sequence shown here is derived from an EMBL/GenBank/DDBJ whole genome shotgun (WGS) entry which is preliminary data.</text>
</comment>
<accession>A0A951URI5</accession>